<keyword evidence="2" id="KW-1185">Reference proteome</keyword>
<reference evidence="1" key="1">
    <citation type="submission" date="2022-05" db="EMBL/GenBank/DDBJ databases">
        <title>The Musa troglodytarum L. genome provides insights into the mechanism of non-climacteric behaviour and enrichment of carotenoids.</title>
        <authorList>
            <person name="Wang J."/>
        </authorList>
    </citation>
    <scope>NUCLEOTIDE SEQUENCE</scope>
    <source>
        <tissue evidence="1">Leaf</tissue>
    </source>
</reference>
<evidence type="ECO:0000313" key="1">
    <source>
        <dbReference type="EMBL" id="URD83263.1"/>
    </source>
</evidence>
<dbReference type="Proteomes" id="UP001055439">
    <property type="component" value="Chromosome 10"/>
</dbReference>
<dbReference type="EMBL" id="CP097503">
    <property type="protein sequence ID" value="URD83263.1"/>
    <property type="molecule type" value="Genomic_DNA"/>
</dbReference>
<sequence length="287" mass="31518">HPKQSFIGTKPQTIRLLQPQHAPLPVKTQSSILLTTLITPCSRSKIFARNTRRIAEKQQKNAPQRKKIEEYEGLPSPSAPTATMVRAEEPSCGCRLSRVSTSFICGIPFRCLHAVHLLSSIAPSNKVIGAITDPHGLTTPAARGWEVFSCKRFPSGTVFGTTGDYAALDFVPLRFSGSEQVALPAFEFEFLALFPSWAAASFSLLYNSVPASRGEKLGDVLSQFLSFEMQAKLEKRPHPSDCDCCIAIVGIMATNNRCDWDRNNQTKTLVYELLSGPQLPAASPLRQ</sequence>
<protein>
    <submittedName>
        <fullName evidence="1">Uncharacterized protein</fullName>
    </submittedName>
</protein>
<organism evidence="1 2">
    <name type="scientific">Musa troglodytarum</name>
    <name type="common">fe'i banana</name>
    <dbReference type="NCBI Taxonomy" id="320322"/>
    <lineage>
        <taxon>Eukaryota</taxon>
        <taxon>Viridiplantae</taxon>
        <taxon>Streptophyta</taxon>
        <taxon>Embryophyta</taxon>
        <taxon>Tracheophyta</taxon>
        <taxon>Spermatophyta</taxon>
        <taxon>Magnoliopsida</taxon>
        <taxon>Liliopsida</taxon>
        <taxon>Zingiberales</taxon>
        <taxon>Musaceae</taxon>
        <taxon>Musa</taxon>
    </lineage>
</organism>
<gene>
    <name evidence="1" type="ORF">MUK42_37049</name>
</gene>
<name>A0A9E7JJF1_9LILI</name>
<accession>A0A9E7JJF1</accession>
<evidence type="ECO:0000313" key="2">
    <source>
        <dbReference type="Proteomes" id="UP001055439"/>
    </source>
</evidence>
<dbReference type="AlphaFoldDB" id="A0A9E7JJF1"/>
<proteinExistence type="predicted"/>
<feature type="non-terminal residue" evidence="1">
    <location>
        <position position="1"/>
    </location>
</feature>